<feature type="binding site" description="axial binding residue" evidence="6">
    <location>
        <position position="139"/>
    </location>
    <ligand>
        <name>heme c</name>
        <dbReference type="ChEBI" id="CHEBI:61717"/>
        <label>1</label>
    </ligand>
    <ligandPart>
        <name>Fe</name>
        <dbReference type="ChEBI" id="CHEBI:18248"/>
    </ligandPart>
</feature>
<dbReference type="InterPro" id="IPR020942">
    <property type="entry name" value="Cyt_c_III_dom"/>
</dbReference>
<dbReference type="AlphaFoldDB" id="A0A9D1PYW2"/>
<feature type="signal peptide" evidence="7">
    <location>
        <begin position="1"/>
        <end position="23"/>
    </location>
</feature>
<keyword evidence="4" id="KW-0249">Electron transport</keyword>
<keyword evidence="7" id="KW-0732">Signal</keyword>
<dbReference type="SUPFAM" id="SSF48695">
    <property type="entry name" value="Multiheme cytochromes"/>
    <property type="match status" value="1"/>
</dbReference>
<organism evidence="9 10">
    <name type="scientific">Candidatus Desulfovibrio intestinipullorum</name>
    <dbReference type="NCBI Taxonomy" id="2838536"/>
    <lineage>
        <taxon>Bacteria</taxon>
        <taxon>Pseudomonadati</taxon>
        <taxon>Thermodesulfobacteriota</taxon>
        <taxon>Desulfovibrionia</taxon>
        <taxon>Desulfovibrionales</taxon>
        <taxon>Desulfovibrionaceae</taxon>
        <taxon>Desulfovibrio</taxon>
    </lineage>
</organism>
<dbReference type="EMBL" id="DXHV01000084">
    <property type="protein sequence ID" value="HIW01601.1"/>
    <property type="molecule type" value="Genomic_DNA"/>
</dbReference>
<keyword evidence="3 6" id="KW-0479">Metal-binding</keyword>
<keyword evidence="2 6" id="KW-0349">Heme</keyword>
<keyword evidence="1" id="KW-0813">Transport</keyword>
<dbReference type="InterPro" id="IPR002322">
    <property type="entry name" value="Cyt_c_III"/>
</dbReference>
<evidence type="ECO:0000256" key="1">
    <source>
        <dbReference type="ARBA" id="ARBA00022448"/>
    </source>
</evidence>
<evidence type="ECO:0000313" key="10">
    <source>
        <dbReference type="Proteomes" id="UP000886752"/>
    </source>
</evidence>
<comment type="caution">
    <text evidence="9">The sequence shown here is derived from an EMBL/GenBank/DDBJ whole genome shotgun (WGS) entry which is preliminary data.</text>
</comment>
<dbReference type="InterPro" id="IPR036280">
    <property type="entry name" value="Multihaem_cyt_sf"/>
</dbReference>
<feature type="binding site" description="axial binding residue" evidence="6">
    <location>
        <position position="74"/>
    </location>
    <ligand>
        <name>heme c</name>
        <dbReference type="ChEBI" id="CHEBI:61717"/>
        <label>1</label>
    </ligand>
    <ligandPart>
        <name>Fe</name>
        <dbReference type="ChEBI" id="CHEBI:18248"/>
    </ligandPart>
</feature>
<feature type="binding site" description="axial binding residue" evidence="6">
    <location>
        <position position="118"/>
    </location>
    <ligand>
        <name>heme c</name>
        <dbReference type="ChEBI" id="CHEBI:61717"/>
        <label>3</label>
    </ligand>
    <ligandPart>
        <name>Fe</name>
        <dbReference type="ChEBI" id="CHEBI:18248"/>
    </ligandPart>
</feature>
<feature type="chain" id="PRO_5038932128" evidence="7">
    <location>
        <begin position="24"/>
        <end position="155"/>
    </location>
</feature>
<proteinExistence type="predicted"/>
<protein>
    <submittedName>
        <fullName evidence="9">Cytochrome c3 family protein</fullName>
    </submittedName>
</protein>
<feature type="binding site" description="axial binding residue" evidence="6">
    <location>
        <position position="69"/>
    </location>
    <ligand>
        <name>heme c</name>
        <dbReference type="ChEBI" id="CHEBI:61717"/>
        <label>2</label>
    </ligand>
    <ligandPart>
        <name>Fe</name>
        <dbReference type="ChEBI" id="CHEBI:18248"/>
    </ligandPart>
</feature>
<feature type="binding site" description="covalent" evidence="6">
    <location>
        <position position="64"/>
    </location>
    <ligand>
        <name>heme c</name>
        <dbReference type="ChEBI" id="CHEBI:61717"/>
        <label>1</label>
    </ligand>
</feature>
<gene>
    <name evidence="9" type="ORF">H9894_10525</name>
</gene>
<evidence type="ECO:0000256" key="4">
    <source>
        <dbReference type="ARBA" id="ARBA00022982"/>
    </source>
</evidence>
<feature type="binding site" description="covalent" evidence="6">
    <location>
        <position position="85"/>
    </location>
    <ligand>
        <name>heme c</name>
        <dbReference type="ChEBI" id="CHEBI:61717"/>
        <label>2</label>
    </ligand>
</feature>
<feature type="binding site" description="axial binding residue" evidence="6">
    <location>
        <position position="115"/>
    </location>
    <ligand>
        <name>heme c</name>
        <dbReference type="ChEBI" id="CHEBI:61717"/>
        <label>1</label>
    </ligand>
    <ligandPart>
        <name>Fe</name>
        <dbReference type="ChEBI" id="CHEBI:18248"/>
    </ligandPart>
</feature>
<dbReference type="Proteomes" id="UP000886752">
    <property type="component" value="Unassembled WGS sequence"/>
</dbReference>
<evidence type="ECO:0000256" key="3">
    <source>
        <dbReference type="ARBA" id="ARBA00022723"/>
    </source>
</evidence>
<feature type="binding site" description="axial binding residue" evidence="6">
    <location>
        <position position="140"/>
    </location>
    <ligand>
        <name>heme c</name>
        <dbReference type="ChEBI" id="CHEBI:61717"/>
        <label>1</label>
    </ligand>
    <ligandPart>
        <name>Fe</name>
        <dbReference type="ChEBI" id="CHEBI:18248"/>
    </ligandPart>
</feature>
<feature type="binding site" description="axial binding residue" evidence="6">
    <location>
        <position position="61"/>
    </location>
    <ligand>
        <name>heme c</name>
        <dbReference type="ChEBI" id="CHEBI:61717"/>
        <label>1</label>
    </ligand>
    <ligandPart>
        <name>Fe</name>
        <dbReference type="ChEBI" id="CHEBI:18248"/>
    </ligandPart>
</feature>
<feature type="binding site" description="axial binding residue" evidence="6">
    <location>
        <position position="89"/>
    </location>
    <ligand>
        <name>heme c</name>
        <dbReference type="ChEBI" id="CHEBI:61717"/>
        <label>1</label>
    </ligand>
    <ligandPart>
        <name>Fe</name>
        <dbReference type="ChEBI" id="CHEBI:18248"/>
    </ligandPart>
</feature>
<evidence type="ECO:0000256" key="7">
    <source>
        <dbReference type="SAM" id="SignalP"/>
    </source>
</evidence>
<evidence type="ECO:0000256" key="2">
    <source>
        <dbReference type="ARBA" id="ARBA00022617"/>
    </source>
</evidence>
<dbReference type="GO" id="GO:0046872">
    <property type="term" value="F:metal ion binding"/>
    <property type="evidence" value="ECO:0007669"/>
    <property type="project" value="UniProtKB-KW"/>
</dbReference>
<dbReference type="Pfam" id="PF02085">
    <property type="entry name" value="Cytochrom_CIII"/>
    <property type="match status" value="1"/>
</dbReference>
<reference evidence="9" key="1">
    <citation type="journal article" date="2021" name="PeerJ">
        <title>Extensive microbial diversity within the chicken gut microbiome revealed by metagenomics and culture.</title>
        <authorList>
            <person name="Gilroy R."/>
            <person name="Ravi A."/>
            <person name="Getino M."/>
            <person name="Pursley I."/>
            <person name="Horton D.L."/>
            <person name="Alikhan N.F."/>
            <person name="Baker D."/>
            <person name="Gharbi K."/>
            <person name="Hall N."/>
            <person name="Watson M."/>
            <person name="Adriaenssens E.M."/>
            <person name="Foster-Nyarko E."/>
            <person name="Jarju S."/>
            <person name="Secka A."/>
            <person name="Antonio M."/>
            <person name="Oren A."/>
            <person name="Chaudhuri R.R."/>
            <person name="La Ragione R."/>
            <person name="Hildebrand F."/>
            <person name="Pallen M.J."/>
        </authorList>
    </citation>
    <scope>NUCLEOTIDE SEQUENCE</scope>
    <source>
        <strain evidence="9">ChiHecec2B26-446</strain>
    </source>
</reference>
<comment type="cofactor">
    <cofactor evidence="6">
        <name>heme c</name>
        <dbReference type="ChEBI" id="CHEBI:61717"/>
    </cofactor>
    <text evidence="6">Binds 4 heme c groups covalently per monomer.</text>
</comment>
<sequence>MKKLFLILAAVSFLVAGTMQTDAQAAADTATDPVKEIAQGMRKPIVLKSGVSPLLNVTFNHRTHMNVPCRTCHHAEGSTGYYVSCNECHQIEDARSTEVESRFQAFHAKGTDRSCYGCHTRMAEARPQDFPHFTNCRPCHMSDEARAAARAAARK</sequence>
<feature type="binding site" description="covalent" evidence="6">
    <location>
        <position position="136"/>
    </location>
    <ligand>
        <name>heme c</name>
        <dbReference type="ChEBI" id="CHEBI:61717"/>
        <label>4</label>
    </ligand>
</feature>
<evidence type="ECO:0000259" key="8">
    <source>
        <dbReference type="Pfam" id="PF02085"/>
    </source>
</evidence>
<dbReference type="GO" id="GO:0020037">
    <property type="term" value="F:heme binding"/>
    <property type="evidence" value="ECO:0007669"/>
    <property type="project" value="InterPro"/>
</dbReference>
<feature type="binding site" description="axial binding residue" evidence="6">
    <location>
        <position position="88"/>
    </location>
    <ligand>
        <name>heme c</name>
        <dbReference type="ChEBI" id="CHEBI:61717"/>
        <label>1</label>
    </ligand>
    <ligandPart>
        <name>Fe</name>
        <dbReference type="ChEBI" id="CHEBI:18248"/>
    </ligandPart>
</feature>
<dbReference type="PRINTS" id="PR00609">
    <property type="entry name" value="CYTOCHROMEC3"/>
</dbReference>
<keyword evidence="5 6" id="KW-0408">Iron</keyword>
<accession>A0A9D1PYW2</accession>
<dbReference type="Gene3D" id="3.90.10.10">
    <property type="entry name" value="Cytochrome C3"/>
    <property type="match status" value="1"/>
</dbReference>
<dbReference type="GO" id="GO:0009055">
    <property type="term" value="F:electron transfer activity"/>
    <property type="evidence" value="ECO:0007669"/>
    <property type="project" value="InterPro"/>
</dbReference>
<feature type="domain" description="Class III cytochrome C" evidence="8">
    <location>
        <begin position="55"/>
        <end position="140"/>
    </location>
</feature>
<feature type="binding site" description="axial binding residue" evidence="6">
    <location>
        <position position="119"/>
    </location>
    <ligand>
        <name>heme c</name>
        <dbReference type="ChEBI" id="CHEBI:61717"/>
        <label>1</label>
    </ligand>
    <ligandPart>
        <name>Fe</name>
        <dbReference type="ChEBI" id="CHEBI:18248"/>
    </ligandPart>
</feature>
<dbReference type="CDD" id="cd08168">
    <property type="entry name" value="Cytochrom_C3"/>
    <property type="match status" value="1"/>
</dbReference>
<name>A0A9D1PYW2_9BACT</name>
<feature type="binding site" description="axial binding residue" evidence="6">
    <location>
        <position position="73"/>
    </location>
    <ligand>
        <name>heme c</name>
        <dbReference type="ChEBI" id="CHEBI:61717"/>
        <label>1</label>
    </ligand>
    <ligandPart>
        <name>Fe</name>
        <dbReference type="ChEBI" id="CHEBI:18248"/>
    </ligandPart>
</feature>
<evidence type="ECO:0000313" key="9">
    <source>
        <dbReference type="EMBL" id="HIW01601.1"/>
    </source>
</evidence>
<feature type="binding site" description="axial binding residue" evidence="6">
    <location>
        <position position="72"/>
    </location>
    <ligand>
        <name>heme c</name>
        <dbReference type="ChEBI" id="CHEBI:61717"/>
        <label>1</label>
    </ligand>
    <ligandPart>
        <name>Fe</name>
        <dbReference type="ChEBI" id="CHEBI:18248"/>
    </ligandPart>
</feature>
<reference evidence="9" key="2">
    <citation type="submission" date="2021-04" db="EMBL/GenBank/DDBJ databases">
        <authorList>
            <person name="Gilroy R."/>
        </authorList>
    </citation>
    <scope>NUCLEOTIDE SEQUENCE</scope>
    <source>
        <strain evidence="9">ChiHecec2B26-446</strain>
    </source>
</reference>
<evidence type="ECO:0000256" key="6">
    <source>
        <dbReference type="PIRSR" id="PIRSR602322-1"/>
    </source>
</evidence>
<evidence type="ECO:0000256" key="5">
    <source>
        <dbReference type="ARBA" id="ARBA00023004"/>
    </source>
</evidence>